<dbReference type="GO" id="GO:0097351">
    <property type="term" value="F:toxin sequestering activity"/>
    <property type="evidence" value="ECO:0007669"/>
    <property type="project" value="InterPro"/>
</dbReference>
<dbReference type="Gene3D" id="2.10.260.10">
    <property type="match status" value="1"/>
</dbReference>
<dbReference type="PANTHER" id="PTHR40516">
    <property type="entry name" value="ANTITOXIN CHPS-RELATED"/>
    <property type="match status" value="1"/>
</dbReference>
<sequence length="83" mass="9182">MAEVFEGTVQKWGNGLAIRLTRRVARASGIEEGTNVVIKADMGVLVVETKRRPMTLEERLAHFDPKRHGGEAMALRPVGKEVL</sequence>
<gene>
    <name evidence="1" type="ORF">H8R02_14905</name>
</gene>
<dbReference type="SUPFAM" id="SSF89447">
    <property type="entry name" value="AbrB/MazE/MraZ-like"/>
    <property type="match status" value="1"/>
</dbReference>
<reference evidence="1" key="1">
    <citation type="submission" date="2020-08" db="EMBL/GenBank/DDBJ databases">
        <title>Ramlibacter sp. GTP1 16S ribosomal RNA gene genome sequencing and assembly.</title>
        <authorList>
            <person name="Kang M."/>
        </authorList>
    </citation>
    <scope>NUCLEOTIDE SEQUENCE</scope>
    <source>
        <strain evidence="1">GTP1</strain>
    </source>
</reference>
<protein>
    <submittedName>
        <fullName evidence="1">PbsX family transcriptional regulator</fullName>
    </submittedName>
</protein>
<dbReference type="Proteomes" id="UP000596827">
    <property type="component" value="Unassembled WGS sequence"/>
</dbReference>
<dbReference type="RefSeq" id="WP_187082230.1">
    <property type="nucleotide sequence ID" value="NZ_JACORU010000005.1"/>
</dbReference>
<keyword evidence="2" id="KW-1185">Reference proteome</keyword>
<name>A0A923S2V5_9BURK</name>
<dbReference type="EMBL" id="JACORU010000005">
    <property type="protein sequence ID" value="MBC5765756.1"/>
    <property type="molecule type" value="Genomic_DNA"/>
</dbReference>
<dbReference type="PANTHER" id="PTHR40516:SF1">
    <property type="entry name" value="ANTITOXIN CHPS-RELATED"/>
    <property type="match status" value="1"/>
</dbReference>
<dbReference type="AlphaFoldDB" id="A0A923S2V5"/>
<dbReference type="InterPro" id="IPR037914">
    <property type="entry name" value="SpoVT-AbrB_sf"/>
</dbReference>
<proteinExistence type="predicted"/>
<comment type="caution">
    <text evidence="1">The sequence shown here is derived from an EMBL/GenBank/DDBJ whole genome shotgun (WGS) entry which is preliminary data.</text>
</comment>
<accession>A0A923S2V5</accession>
<dbReference type="InterPro" id="IPR039052">
    <property type="entry name" value="Antitox_PemI-like"/>
</dbReference>
<evidence type="ECO:0000313" key="1">
    <source>
        <dbReference type="EMBL" id="MBC5765756.1"/>
    </source>
</evidence>
<organism evidence="1 2">
    <name type="scientific">Ramlibacter albus</name>
    <dbReference type="NCBI Taxonomy" id="2079448"/>
    <lineage>
        <taxon>Bacteria</taxon>
        <taxon>Pseudomonadati</taxon>
        <taxon>Pseudomonadota</taxon>
        <taxon>Betaproteobacteria</taxon>
        <taxon>Burkholderiales</taxon>
        <taxon>Comamonadaceae</taxon>
        <taxon>Ramlibacter</taxon>
    </lineage>
</organism>
<evidence type="ECO:0000313" key="2">
    <source>
        <dbReference type="Proteomes" id="UP000596827"/>
    </source>
</evidence>